<protein>
    <recommendedName>
        <fullName evidence="6">G-protein coupled receptors family 1 profile domain-containing protein</fullName>
    </recommendedName>
</protein>
<feature type="transmembrane region" description="Helical" evidence="5">
    <location>
        <begin position="198"/>
        <end position="219"/>
    </location>
</feature>
<dbReference type="Gene3D" id="1.20.1070.10">
    <property type="entry name" value="Rhodopsin 7-helix transmembrane proteins"/>
    <property type="match status" value="1"/>
</dbReference>
<feature type="transmembrane region" description="Helical" evidence="5">
    <location>
        <begin position="260"/>
        <end position="283"/>
    </location>
</feature>
<dbReference type="PRINTS" id="PR00237">
    <property type="entry name" value="GPCRRHODOPSN"/>
</dbReference>
<sequence>MNSTTTSPLVSNLRQCLDFQLWFNGPNFKRVLVIYQTTLITYLGLPISLVGIVTSVVSLFLFSRDHLTPHTTRHLLLTMSVADAVFLLASLLYLQTINLCGRSCRQIAYLLPVSTLVNIFEMLRNWIVVLICIERYIITCHPLQSKQWLSLPRTNASIAICVIATVIARIPFMAYVTLESYGATFENTVRLLKQIHSTIDATFVTLLPLFIIVVCSLRISRCIQDSQMLHRMVVVVTVSHSTNTRKRLKQTSNSVKVTRVLLVVIVVFTILMLPLVLVNVLAFEWFFPGSTCHVLIGRQVVDPLAVFGSLLHSMANFLIYVFRWQKYRRILLTMCRGRNRNLQSARRSSTLCSNDGVMLRSFLSKRPFDFSK</sequence>
<keyword evidence="4 5" id="KW-0472">Membrane</keyword>
<organism evidence="7 8">
    <name type="scientific">Taenia crassiceps</name>
    <dbReference type="NCBI Taxonomy" id="6207"/>
    <lineage>
        <taxon>Eukaryota</taxon>
        <taxon>Metazoa</taxon>
        <taxon>Spiralia</taxon>
        <taxon>Lophotrochozoa</taxon>
        <taxon>Platyhelminthes</taxon>
        <taxon>Cestoda</taxon>
        <taxon>Eucestoda</taxon>
        <taxon>Cyclophyllidea</taxon>
        <taxon>Taeniidae</taxon>
        <taxon>Taenia</taxon>
    </lineage>
</organism>
<dbReference type="Pfam" id="PF00001">
    <property type="entry name" value="7tm_1"/>
    <property type="match status" value="1"/>
</dbReference>
<comment type="caution">
    <text evidence="7">The sequence shown here is derived from an EMBL/GenBank/DDBJ whole genome shotgun (WGS) entry which is preliminary data.</text>
</comment>
<dbReference type="SUPFAM" id="SSF81321">
    <property type="entry name" value="Family A G protein-coupled receptor-like"/>
    <property type="match status" value="1"/>
</dbReference>
<evidence type="ECO:0000256" key="5">
    <source>
        <dbReference type="SAM" id="Phobius"/>
    </source>
</evidence>
<dbReference type="PANTHER" id="PTHR46641">
    <property type="entry name" value="FMRFAMIDE RECEPTOR-RELATED"/>
    <property type="match status" value="1"/>
</dbReference>
<feature type="transmembrane region" description="Helical" evidence="5">
    <location>
        <begin position="74"/>
        <end position="95"/>
    </location>
</feature>
<feature type="transmembrane region" description="Helical" evidence="5">
    <location>
        <begin position="39"/>
        <end position="62"/>
    </location>
</feature>
<evidence type="ECO:0000313" key="8">
    <source>
        <dbReference type="Proteomes" id="UP001651158"/>
    </source>
</evidence>
<dbReference type="PROSITE" id="PS50262">
    <property type="entry name" value="G_PROTEIN_RECEP_F1_2"/>
    <property type="match status" value="1"/>
</dbReference>
<dbReference type="InterPro" id="IPR052954">
    <property type="entry name" value="GPCR-Ligand_Int"/>
</dbReference>
<feature type="transmembrane region" description="Helical" evidence="5">
    <location>
        <begin position="154"/>
        <end position="178"/>
    </location>
</feature>
<evidence type="ECO:0000256" key="4">
    <source>
        <dbReference type="ARBA" id="ARBA00023136"/>
    </source>
</evidence>
<dbReference type="PANTHER" id="PTHR46641:SF2">
    <property type="entry name" value="FMRFAMIDE RECEPTOR"/>
    <property type="match status" value="1"/>
</dbReference>
<keyword evidence="2 5" id="KW-0812">Transmembrane</keyword>
<dbReference type="InterPro" id="IPR017452">
    <property type="entry name" value="GPCR_Rhodpsn_7TM"/>
</dbReference>
<evidence type="ECO:0000256" key="1">
    <source>
        <dbReference type="ARBA" id="ARBA00004370"/>
    </source>
</evidence>
<keyword evidence="3 5" id="KW-1133">Transmembrane helix</keyword>
<reference evidence="7 8" key="1">
    <citation type="journal article" date="2022" name="Front. Cell. Infect. Microbiol.">
        <title>The Genomes of Two Strains of Taenia crassiceps the Animal Model for the Study of Human Cysticercosis.</title>
        <authorList>
            <person name="Bobes R.J."/>
            <person name="Estrada K."/>
            <person name="Rios-Valencia D.G."/>
            <person name="Calderon-Gallegos A."/>
            <person name="de la Torre P."/>
            <person name="Carrero J.C."/>
            <person name="Sanchez-Flores A."/>
            <person name="Laclette J.P."/>
        </authorList>
    </citation>
    <scope>NUCLEOTIDE SEQUENCE [LARGE SCALE GENOMIC DNA]</scope>
    <source>
        <strain evidence="7">WFUcys</strain>
    </source>
</reference>
<evidence type="ECO:0000259" key="6">
    <source>
        <dbReference type="PROSITE" id="PS50262"/>
    </source>
</evidence>
<keyword evidence="8" id="KW-1185">Reference proteome</keyword>
<feature type="domain" description="G-protein coupled receptors family 1 profile" evidence="6">
    <location>
        <begin position="54"/>
        <end position="320"/>
    </location>
</feature>
<dbReference type="Proteomes" id="UP001651158">
    <property type="component" value="Unassembled WGS sequence"/>
</dbReference>
<feature type="transmembrane region" description="Helical" evidence="5">
    <location>
        <begin position="107"/>
        <end position="133"/>
    </location>
</feature>
<evidence type="ECO:0000256" key="3">
    <source>
        <dbReference type="ARBA" id="ARBA00022989"/>
    </source>
</evidence>
<accession>A0ABR4QBG3</accession>
<proteinExistence type="predicted"/>
<dbReference type="EMBL" id="JAKROA010000005">
    <property type="protein sequence ID" value="KAL5106897.1"/>
    <property type="molecule type" value="Genomic_DNA"/>
</dbReference>
<dbReference type="InterPro" id="IPR000276">
    <property type="entry name" value="GPCR_Rhodpsn"/>
</dbReference>
<comment type="subcellular location">
    <subcellularLocation>
        <location evidence="1">Membrane</location>
    </subcellularLocation>
</comment>
<evidence type="ECO:0000313" key="7">
    <source>
        <dbReference type="EMBL" id="KAL5106897.1"/>
    </source>
</evidence>
<evidence type="ECO:0000256" key="2">
    <source>
        <dbReference type="ARBA" id="ARBA00022692"/>
    </source>
</evidence>
<feature type="transmembrane region" description="Helical" evidence="5">
    <location>
        <begin position="303"/>
        <end position="322"/>
    </location>
</feature>
<name>A0ABR4QBG3_9CEST</name>
<gene>
    <name evidence="7" type="ORF">TcWFU_005995</name>
</gene>